<dbReference type="Pfam" id="PF15786">
    <property type="entry name" value="PET117"/>
    <property type="match status" value="1"/>
</dbReference>
<keyword evidence="6" id="KW-1185">Reference proteome</keyword>
<dbReference type="PANTHER" id="PTHR28163:SF1">
    <property type="entry name" value="PROTEIN PET117 HOMOLOG, MITOCHONDRIAL"/>
    <property type="match status" value="1"/>
</dbReference>
<comment type="similarity">
    <text evidence="2">Belongs to the PET117 family.</text>
</comment>
<dbReference type="RefSeq" id="XP_011299064.1">
    <property type="nucleotide sequence ID" value="XM_011300762.1"/>
</dbReference>
<dbReference type="AlphaFoldDB" id="A0A9R1SXR1"/>
<proteinExistence type="inferred from homology"/>
<evidence type="ECO:0000313" key="6">
    <source>
        <dbReference type="Proteomes" id="UP000694866"/>
    </source>
</evidence>
<name>A0A9R1SXR1_9HYME</name>
<dbReference type="PANTHER" id="PTHR28163">
    <property type="entry name" value="PROTEIN PET117 HOMOLOG, MITOCHONDRIAL"/>
    <property type="match status" value="1"/>
</dbReference>
<keyword evidence="5" id="KW-0175">Coiled coil</keyword>
<dbReference type="InterPro" id="IPR031568">
    <property type="entry name" value="Pet117"/>
</dbReference>
<accession>A0A9R1SXR1</accession>
<dbReference type="CTD" id="100303755"/>
<dbReference type="OrthoDB" id="76305at2759"/>
<evidence type="ECO:0000313" key="7">
    <source>
        <dbReference type="RefSeq" id="XP_011299064.1"/>
    </source>
</evidence>
<evidence type="ECO:0000256" key="1">
    <source>
        <dbReference type="ARBA" id="ARBA00004173"/>
    </source>
</evidence>
<feature type="coiled-coil region" evidence="5">
    <location>
        <begin position="39"/>
        <end position="66"/>
    </location>
</feature>
<evidence type="ECO:0000256" key="4">
    <source>
        <dbReference type="ARBA" id="ARBA00023128"/>
    </source>
</evidence>
<dbReference type="GeneID" id="105264112"/>
<comment type="subcellular location">
    <subcellularLocation>
        <location evidence="1">Mitochondrion</location>
    </subcellularLocation>
</comment>
<dbReference type="Proteomes" id="UP000694866">
    <property type="component" value="Unplaced"/>
</dbReference>
<sequence>MSWTSRLFLYSSIAVSGGTVYYVHCLQSIEREELRAGVLRDVERRAQNASRKAENLYILNQQKELEKFLKKEQETRAHG</sequence>
<reference evidence="7" key="1">
    <citation type="submission" date="2025-08" db="UniProtKB">
        <authorList>
            <consortium name="RefSeq"/>
        </authorList>
    </citation>
    <scope>IDENTIFICATION</scope>
    <source>
        <strain evidence="7">USDA-PBARC FA_bdor</strain>
        <tissue evidence="7">Whole organism</tissue>
    </source>
</reference>
<evidence type="ECO:0000256" key="2">
    <source>
        <dbReference type="ARBA" id="ARBA00008197"/>
    </source>
</evidence>
<evidence type="ECO:0000256" key="5">
    <source>
        <dbReference type="SAM" id="Coils"/>
    </source>
</evidence>
<organism evidence="6 7">
    <name type="scientific">Fopius arisanus</name>
    <dbReference type="NCBI Taxonomy" id="64838"/>
    <lineage>
        <taxon>Eukaryota</taxon>
        <taxon>Metazoa</taxon>
        <taxon>Ecdysozoa</taxon>
        <taxon>Arthropoda</taxon>
        <taxon>Hexapoda</taxon>
        <taxon>Insecta</taxon>
        <taxon>Pterygota</taxon>
        <taxon>Neoptera</taxon>
        <taxon>Endopterygota</taxon>
        <taxon>Hymenoptera</taxon>
        <taxon>Apocrita</taxon>
        <taxon>Ichneumonoidea</taxon>
        <taxon>Braconidae</taxon>
        <taxon>Opiinae</taxon>
        <taxon>Fopius</taxon>
    </lineage>
</organism>
<keyword evidence="4" id="KW-0496">Mitochondrion</keyword>
<dbReference type="GO" id="GO:0005739">
    <property type="term" value="C:mitochondrion"/>
    <property type="evidence" value="ECO:0007669"/>
    <property type="project" value="UniProtKB-SubCell"/>
</dbReference>
<dbReference type="KEGG" id="fas:105264112"/>
<evidence type="ECO:0000256" key="3">
    <source>
        <dbReference type="ARBA" id="ARBA00022946"/>
    </source>
</evidence>
<keyword evidence="3" id="KW-0809">Transit peptide</keyword>
<protein>
    <submittedName>
        <fullName evidence="7">Protein pet117, mitochondrial</fullName>
    </submittedName>
</protein>
<dbReference type="GO" id="GO:0033617">
    <property type="term" value="P:mitochondrial respiratory chain complex IV assembly"/>
    <property type="evidence" value="ECO:0007669"/>
    <property type="project" value="TreeGrafter"/>
</dbReference>
<gene>
    <name evidence="7" type="primary">LOC105264112</name>
</gene>